<dbReference type="GO" id="GO:0046872">
    <property type="term" value="F:metal ion binding"/>
    <property type="evidence" value="ECO:0007669"/>
    <property type="project" value="UniProtKB-KW"/>
</dbReference>
<evidence type="ECO:0000256" key="1">
    <source>
        <dbReference type="ARBA" id="ARBA00004561"/>
    </source>
</evidence>
<feature type="domain" description="PilY1 beta-propeller" evidence="9">
    <location>
        <begin position="780"/>
        <end position="1114"/>
    </location>
</feature>
<dbReference type="Proteomes" id="UP000199603">
    <property type="component" value="Unassembled WGS sequence"/>
</dbReference>
<keyword evidence="3" id="KW-1029">Fimbrium biogenesis</keyword>
<dbReference type="EMBL" id="FNAG01000001">
    <property type="protein sequence ID" value="SDD10642.1"/>
    <property type="molecule type" value="Genomic_DNA"/>
</dbReference>
<evidence type="ECO:0000256" key="8">
    <source>
        <dbReference type="SAM" id="SignalP"/>
    </source>
</evidence>
<comment type="similarity">
    <text evidence="2">Belongs to the PilY1 family.</text>
</comment>
<evidence type="ECO:0000256" key="4">
    <source>
        <dbReference type="ARBA" id="ARBA00022723"/>
    </source>
</evidence>
<evidence type="ECO:0000313" key="10">
    <source>
        <dbReference type="EMBL" id="SDD10642.1"/>
    </source>
</evidence>
<dbReference type="STRING" id="265719.SAMN04488509_101242"/>
<evidence type="ECO:0000256" key="7">
    <source>
        <dbReference type="SAM" id="MobiDB-lite"/>
    </source>
</evidence>
<dbReference type="InterPro" id="IPR011047">
    <property type="entry name" value="Quinoprotein_ADH-like_sf"/>
</dbReference>
<proteinExistence type="inferred from homology"/>
<feature type="chain" id="PRO_5011631821" evidence="8">
    <location>
        <begin position="28"/>
        <end position="1290"/>
    </location>
</feature>
<dbReference type="OrthoDB" id="7156875at2"/>
<evidence type="ECO:0000256" key="5">
    <source>
        <dbReference type="ARBA" id="ARBA00022837"/>
    </source>
</evidence>
<name>A0A1G6S145_9GAMM</name>
<keyword evidence="4" id="KW-0479">Metal-binding</keyword>
<dbReference type="RefSeq" id="WP_091237872.1">
    <property type="nucleotide sequence ID" value="NZ_FNAG01000001.1"/>
</dbReference>
<keyword evidence="8" id="KW-0732">Signal</keyword>
<gene>
    <name evidence="10" type="ORF">SAMN04488509_101242</name>
</gene>
<feature type="signal peptide" evidence="8">
    <location>
        <begin position="1"/>
        <end position="27"/>
    </location>
</feature>
<accession>A0A1G6S145</accession>
<sequence length="1290" mass="137504">MSKLRIHPGLQSAALVLCAGLSAPAQAQFNVAQYPLYVQQPVKPAFIMAVDDSGSMTFETLFPQVRDGYACWDDDTADTNAFYDSDGNLRRTGNCNFHHLIPTPGHRIGTNRYAIPPLDQFGFARSPQINPAYYDPGTEYRPWKNGDGSEFPQASVTDTRVNPRFATPRLNVSATHLDRTDPEGEDGAFNDSGAATYGIGTLFPAGVWVARNGACGGLPNTGGTFQLLTSDVVLTAGCNNVSLRRARTGTPAADERFRVPTGTVLPAGTTYFRDADSACGGLALARPSQRTWVRLAAPHTMTATCDIGMQYLPATYYLSVDTPAPEGFIEGNRVLAANACGAGCNMYRYEIRPENYQTAAGYQQQIQNFANWFSFYGNRNRSMIAGMTRALADISFLRVGFFTINNRVDVTMNDLEIQSARDNLYDNSLLTLPANGSTPNRQAVQHLGNQFRRAPAAKDAVNPPQPILNEANGGACQVNGGMLFTDGYSNQDGPTVGNRDGSLGFPFADTHSDTLADIASFYYENSLQPTNIVNQSGIQVPAACAAGTAEPWVDCKTFPHMNFFGVTLGATGEAYGITHALPPNDWTEGYTNPPAWPSRQNDNPTAVDDIWHAAINTRGRFINATTPEQITQAMRDVLLDVTSRARPAGGVAASGSRTGDGFLVYVPEFYSDDWTGDLKAYRLNDGGTLVTPPEWSMAEELESVNPASRTIYVNVDGSLQPFTQSGLGGAATAQSRLGITAADLSAYGGATVEQVINYLRGDRTLEASNGGTLRSRRYKVGDILNSQPELTVAASFGYTRLSPAEGGGSSGSGSYGQYLRDKRGKVPVLFVGSNDGMLHALDSRPSGGNVLFSIVPNSVLTSLKELPKKNYQHRYFVDGSPVQADVRIGSTWRTILLSSNGAGGKSIMALDVTNAATSFSPNSDFLWEFQNTNLGHVLNPPRAALLEGGNWVVVTGNGVNSGDHRSRLFVLNAATGAIITQLAVGSGSATAPNGLTSAVPVDTDFNGKADAIYGGDMQGNLWKFNVSASGSITVANGGSPLFVATDASGNRQPISGSLDVALHHIQGQMVLFGTGQYFEVGDNLADASAQVQSFYGVWDKNDGSSATRSQLQPQVLGQVALANGGQGRTISDNPVNWDTQRGFLIDLRIPGGGPNTLGERAIGRPRVQLGNVLFTSYRPVGDICNPGGDNWVYVVNLLTGNGELDFPGCGEDCAAVRIVSGGNPVLSPPAAVRPGAEGNPVNPRQEDPEGNLIDPAPTAGCRNDVGIILGDGFVRLKQIDCGRQAWRQLQ</sequence>
<reference evidence="10 11" key="1">
    <citation type="submission" date="2016-10" db="EMBL/GenBank/DDBJ databases">
        <authorList>
            <person name="de Groot N.N."/>
        </authorList>
    </citation>
    <scope>NUCLEOTIDE SEQUENCE [LARGE SCALE GENOMIC DNA]</scope>
    <source>
        <strain evidence="10 11">DSM 16957</strain>
    </source>
</reference>
<evidence type="ECO:0000259" key="9">
    <source>
        <dbReference type="Pfam" id="PF05567"/>
    </source>
</evidence>
<evidence type="ECO:0000313" key="11">
    <source>
        <dbReference type="Proteomes" id="UP000199603"/>
    </source>
</evidence>
<keyword evidence="6" id="KW-0281">Fimbrium</keyword>
<keyword evidence="11" id="KW-1185">Reference proteome</keyword>
<dbReference type="SUPFAM" id="SSF50998">
    <property type="entry name" value="Quinoprotein alcohol dehydrogenase-like"/>
    <property type="match status" value="1"/>
</dbReference>
<comment type="subcellular location">
    <subcellularLocation>
        <location evidence="1">Fimbrium</location>
    </subcellularLocation>
</comment>
<dbReference type="GO" id="GO:0009289">
    <property type="term" value="C:pilus"/>
    <property type="evidence" value="ECO:0007669"/>
    <property type="project" value="UniProtKB-SubCell"/>
</dbReference>
<protein>
    <submittedName>
        <fullName evidence="10">Type IV pilus assembly protein PilY1</fullName>
    </submittedName>
</protein>
<evidence type="ECO:0000256" key="6">
    <source>
        <dbReference type="ARBA" id="ARBA00023263"/>
    </source>
</evidence>
<evidence type="ECO:0000256" key="2">
    <source>
        <dbReference type="ARBA" id="ARBA00008387"/>
    </source>
</evidence>
<dbReference type="InterPro" id="IPR008707">
    <property type="entry name" value="B-propeller_PilY1"/>
</dbReference>
<organism evidence="10 11">
    <name type="scientific">Aquimonas voraii</name>
    <dbReference type="NCBI Taxonomy" id="265719"/>
    <lineage>
        <taxon>Bacteria</taxon>
        <taxon>Pseudomonadati</taxon>
        <taxon>Pseudomonadota</taxon>
        <taxon>Gammaproteobacteria</taxon>
        <taxon>Lysobacterales</taxon>
        <taxon>Lysobacteraceae</taxon>
        <taxon>Aquimonas</taxon>
    </lineage>
</organism>
<evidence type="ECO:0000256" key="3">
    <source>
        <dbReference type="ARBA" id="ARBA00022558"/>
    </source>
</evidence>
<dbReference type="Pfam" id="PF05567">
    <property type="entry name" value="T4P_PilY1"/>
    <property type="match status" value="1"/>
</dbReference>
<feature type="region of interest" description="Disordered" evidence="7">
    <location>
        <begin position="1228"/>
        <end position="1256"/>
    </location>
</feature>
<keyword evidence="5" id="KW-0106">Calcium</keyword>